<dbReference type="GO" id="GO:0007015">
    <property type="term" value="P:actin filament organization"/>
    <property type="evidence" value="ECO:0007669"/>
    <property type="project" value="TreeGrafter"/>
</dbReference>
<feature type="compositionally biased region" description="Low complexity" evidence="2">
    <location>
        <begin position="16"/>
        <end position="30"/>
    </location>
</feature>
<proteinExistence type="predicted"/>
<dbReference type="SUPFAM" id="SSF101447">
    <property type="entry name" value="Formin homology 2 domain (FH2 domain)"/>
    <property type="match status" value="1"/>
</dbReference>
<dbReference type="AlphaFoldDB" id="A0A8B9MRS0"/>
<dbReference type="Ensembl" id="ENSANIT00000013579.1">
    <property type="protein sequence ID" value="ENSANIP00000013111.1"/>
    <property type="gene ID" value="ENSANIG00000008899.1"/>
</dbReference>
<dbReference type="PANTHER" id="PTHR47300:SF1">
    <property type="entry name" value="PROTEIN KASH5"/>
    <property type="match status" value="1"/>
</dbReference>
<feature type="region of interest" description="Disordered" evidence="2">
    <location>
        <begin position="1"/>
        <end position="38"/>
    </location>
</feature>
<feature type="compositionally biased region" description="Pro residues" evidence="2">
    <location>
        <begin position="1"/>
        <end position="10"/>
    </location>
</feature>
<evidence type="ECO:0000259" key="3">
    <source>
        <dbReference type="Pfam" id="PF14658"/>
    </source>
</evidence>
<feature type="domain" description="Protein KASH5 EF-hand-like" evidence="3">
    <location>
        <begin position="103"/>
        <end position="167"/>
    </location>
</feature>
<reference evidence="4" key="2">
    <citation type="submission" date="2025-09" db="UniProtKB">
        <authorList>
            <consortium name="Ensembl"/>
        </authorList>
    </citation>
    <scope>IDENTIFICATION</scope>
</reference>
<dbReference type="GO" id="GO:0000800">
    <property type="term" value="C:lateral element"/>
    <property type="evidence" value="ECO:0007669"/>
    <property type="project" value="TreeGrafter"/>
</dbReference>
<keyword evidence="5" id="KW-1185">Reference proteome</keyword>
<feature type="compositionally biased region" description="Pro residues" evidence="2">
    <location>
        <begin position="67"/>
        <end position="80"/>
    </location>
</feature>
<keyword evidence="1" id="KW-0175">Coiled coil</keyword>
<evidence type="ECO:0000313" key="5">
    <source>
        <dbReference type="Proteomes" id="UP000694541"/>
    </source>
</evidence>
<dbReference type="Pfam" id="PF14658">
    <property type="entry name" value="EF-hand_9"/>
    <property type="match status" value="1"/>
</dbReference>
<feature type="compositionally biased region" description="Pro residues" evidence="2">
    <location>
        <begin position="484"/>
        <end position="494"/>
    </location>
</feature>
<feature type="region of interest" description="Disordered" evidence="2">
    <location>
        <begin position="531"/>
        <end position="568"/>
    </location>
</feature>
<dbReference type="GO" id="GO:0070840">
    <property type="term" value="F:dynein complex binding"/>
    <property type="evidence" value="ECO:0007669"/>
    <property type="project" value="TreeGrafter"/>
</dbReference>
<feature type="region of interest" description="Disordered" evidence="2">
    <location>
        <begin position="468"/>
        <end position="498"/>
    </location>
</feature>
<evidence type="ECO:0000313" key="4">
    <source>
        <dbReference type="Ensembl" id="ENSANIP00000013111.1"/>
    </source>
</evidence>
<dbReference type="GO" id="GO:0090619">
    <property type="term" value="C:meiotic spindle pole"/>
    <property type="evidence" value="ECO:0007669"/>
    <property type="project" value="TreeGrafter"/>
</dbReference>
<feature type="region of interest" description="Disordered" evidence="2">
    <location>
        <begin position="54"/>
        <end position="89"/>
    </location>
</feature>
<name>A0A8B9MRS0_9AVES</name>
<evidence type="ECO:0000256" key="1">
    <source>
        <dbReference type="SAM" id="Coils"/>
    </source>
</evidence>
<reference evidence="4" key="1">
    <citation type="submission" date="2025-08" db="UniProtKB">
        <authorList>
            <consortium name="Ensembl"/>
        </authorList>
    </citation>
    <scope>IDENTIFICATION</scope>
</reference>
<protein>
    <recommendedName>
        <fullName evidence="3">Protein KASH5 EF-hand-like domain-containing protein</fullName>
    </recommendedName>
</protein>
<organism evidence="4 5">
    <name type="scientific">Accipiter nisus</name>
    <name type="common">Eurasian sparrowhawk</name>
    <dbReference type="NCBI Taxonomy" id="211598"/>
    <lineage>
        <taxon>Eukaryota</taxon>
        <taxon>Metazoa</taxon>
        <taxon>Chordata</taxon>
        <taxon>Craniata</taxon>
        <taxon>Vertebrata</taxon>
        <taxon>Euteleostomi</taxon>
        <taxon>Archelosauria</taxon>
        <taxon>Archosauria</taxon>
        <taxon>Dinosauria</taxon>
        <taxon>Saurischia</taxon>
        <taxon>Theropoda</taxon>
        <taxon>Coelurosauria</taxon>
        <taxon>Aves</taxon>
        <taxon>Neognathae</taxon>
        <taxon>Neoaves</taxon>
        <taxon>Telluraves</taxon>
        <taxon>Accipitrimorphae</taxon>
        <taxon>Accipitriformes</taxon>
        <taxon>Accipitridae</taxon>
        <taxon>Accipitrinae</taxon>
        <taxon>Accipiter</taxon>
    </lineage>
</organism>
<feature type="region of interest" description="Disordered" evidence="2">
    <location>
        <begin position="175"/>
        <end position="201"/>
    </location>
</feature>
<dbReference type="InterPro" id="IPR028170">
    <property type="entry name" value="KASH5"/>
</dbReference>
<dbReference type="GO" id="GO:0034993">
    <property type="term" value="C:meiotic nuclear membrane microtubule tethering complex"/>
    <property type="evidence" value="ECO:0007669"/>
    <property type="project" value="InterPro"/>
</dbReference>
<dbReference type="GO" id="GO:0007129">
    <property type="term" value="P:homologous chromosome pairing at meiosis"/>
    <property type="evidence" value="ECO:0007669"/>
    <property type="project" value="TreeGrafter"/>
</dbReference>
<dbReference type="GO" id="GO:0090220">
    <property type="term" value="P:chromosome localization to nuclear envelope involved in homologous chromosome segregation"/>
    <property type="evidence" value="ECO:0007669"/>
    <property type="project" value="TreeGrafter"/>
</dbReference>
<dbReference type="GO" id="GO:0005640">
    <property type="term" value="C:nuclear outer membrane"/>
    <property type="evidence" value="ECO:0007669"/>
    <property type="project" value="TreeGrafter"/>
</dbReference>
<dbReference type="InterPro" id="IPR039508">
    <property type="entry name" value="KASH5_EF-hand-like_dom"/>
</dbReference>
<sequence length="590" mass="61913">MAAEGPPAPSPRTSGTAAPPEEAAVETETPQDLSQSGYRPAACLLPLASDVRDRGFRGRGSLHNLPRSPPPPPPPPPPPRAAQDSAATQQGKSCCSEEFVLNYTFTVCDPEQTGTVLAWRVVEYLQAVTGQSSEEGQLRALHRMLDPEAAGAALDLPTFRAIMREWITSCQQEGSVQGNQGQKAVPRVPASTTNSSHLSRGPRFAEEWDVAAGDLGLVLAGGGRSGLLGSGTAPKRWCLAVPGSSQQALEQARATAEELEDLKAVAKGLEEENSELRQQARQLVRGPASSLPVSPQLPPRCQAGMRGTSSEPHVFPPQEKEQRCLSSQANNLQEEVRTPPGAMGKGACPGSAGVVVNTHPFCPKQNQRLVAEGRGLRQQIQALSAEMADLEVSGVGGVHTAWPMPSASLSANKAGVCPPAPPSLSPCPVAQLPAHALANAASSFCQAQLSSCTVLLSSRDVALAQVSTTRGRTQLWPPLRQPSAPSPLPRPETPPQTLRPLTTTLVLQAGLRVEELTVALEEYDRAVQVRHAQPRHAPQLGGCSPPTPPGHREPHTGQSQNPWAAGRAAAAPCHSGRACGSSGHGAGCRC</sequence>
<dbReference type="GO" id="GO:0034397">
    <property type="term" value="P:telomere localization"/>
    <property type="evidence" value="ECO:0007669"/>
    <property type="project" value="InterPro"/>
</dbReference>
<accession>A0A8B9MRS0</accession>
<feature type="coiled-coil region" evidence="1">
    <location>
        <begin position="245"/>
        <end position="286"/>
    </location>
</feature>
<dbReference type="PANTHER" id="PTHR47300">
    <property type="entry name" value="PROTEIN KASH5"/>
    <property type="match status" value="1"/>
</dbReference>
<dbReference type="GO" id="GO:0051225">
    <property type="term" value="P:spindle assembly"/>
    <property type="evidence" value="ECO:0007669"/>
    <property type="project" value="TreeGrafter"/>
</dbReference>
<dbReference type="Proteomes" id="UP000694541">
    <property type="component" value="Unplaced"/>
</dbReference>
<dbReference type="GO" id="GO:0051653">
    <property type="term" value="P:spindle localization"/>
    <property type="evidence" value="ECO:0007669"/>
    <property type="project" value="TreeGrafter"/>
</dbReference>
<dbReference type="GO" id="GO:0000781">
    <property type="term" value="C:chromosome, telomeric region"/>
    <property type="evidence" value="ECO:0007669"/>
    <property type="project" value="TreeGrafter"/>
</dbReference>
<evidence type="ECO:0000256" key="2">
    <source>
        <dbReference type="SAM" id="MobiDB-lite"/>
    </source>
</evidence>